<proteinExistence type="predicted"/>
<keyword evidence="3" id="KW-1185">Reference proteome</keyword>
<dbReference type="Proteomes" id="UP000663760">
    <property type="component" value="Chromosome 9"/>
</dbReference>
<dbReference type="EMBL" id="LR746272">
    <property type="protein sequence ID" value="CAA7402512.1"/>
    <property type="molecule type" value="Genomic_DNA"/>
</dbReference>
<dbReference type="AlphaFoldDB" id="A0A7I8KYB4"/>
<accession>A0A7I8KYB4</accession>
<feature type="compositionally biased region" description="Basic and acidic residues" evidence="1">
    <location>
        <begin position="139"/>
        <end position="148"/>
    </location>
</feature>
<evidence type="ECO:0000313" key="2">
    <source>
        <dbReference type="EMBL" id="CAA7402512.1"/>
    </source>
</evidence>
<evidence type="ECO:0000313" key="3">
    <source>
        <dbReference type="Proteomes" id="UP000663760"/>
    </source>
</evidence>
<protein>
    <submittedName>
        <fullName evidence="2">Uncharacterized protein</fullName>
    </submittedName>
</protein>
<reference evidence="2" key="1">
    <citation type="submission" date="2020-02" db="EMBL/GenBank/DDBJ databases">
        <authorList>
            <person name="Scholz U."/>
            <person name="Mascher M."/>
            <person name="Fiebig A."/>
        </authorList>
    </citation>
    <scope>NUCLEOTIDE SEQUENCE</scope>
</reference>
<feature type="region of interest" description="Disordered" evidence="1">
    <location>
        <begin position="73"/>
        <end position="104"/>
    </location>
</feature>
<feature type="compositionally biased region" description="Basic residues" evidence="1">
    <location>
        <begin position="85"/>
        <end position="94"/>
    </location>
</feature>
<gene>
    <name evidence="2" type="ORF">SI8410_09013190</name>
</gene>
<evidence type="ECO:0000256" key="1">
    <source>
        <dbReference type="SAM" id="MobiDB-lite"/>
    </source>
</evidence>
<name>A0A7I8KYB4_SPIIN</name>
<organism evidence="2 3">
    <name type="scientific">Spirodela intermedia</name>
    <name type="common">Intermediate duckweed</name>
    <dbReference type="NCBI Taxonomy" id="51605"/>
    <lineage>
        <taxon>Eukaryota</taxon>
        <taxon>Viridiplantae</taxon>
        <taxon>Streptophyta</taxon>
        <taxon>Embryophyta</taxon>
        <taxon>Tracheophyta</taxon>
        <taxon>Spermatophyta</taxon>
        <taxon>Magnoliopsida</taxon>
        <taxon>Liliopsida</taxon>
        <taxon>Araceae</taxon>
        <taxon>Lemnoideae</taxon>
        <taxon>Spirodela</taxon>
    </lineage>
</organism>
<feature type="region of interest" description="Disordered" evidence="1">
    <location>
        <begin position="127"/>
        <end position="148"/>
    </location>
</feature>
<sequence>MEKVISGTALRIRCISDEYSVDSKRTIQDKKIIQCGRRRLRPSTCKNMSWRLPPLRLRPRPTAKETRFITAIVPSDTKKGDSAPKSKKGAHRQPKMTGEYLEKPTCKSPNDHLLFWMSTSLSVIGTSPRNAGGSGSQKTDSHPLHSMW</sequence>